<feature type="region of interest" description="Disordered" evidence="2">
    <location>
        <begin position="326"/>
        <end position="345"/>
    </location>
</feature>
<feature type="region of interest" description="Disordered" evidence="2">
    <location>
        <begin position="280"/>
        <end position="301"/>
    </location>
</feature>
<evidence type="ECO:0000256" key="1">
    <source>
        <dbReference type="SAM" id="Coils"/>
    </source>
</evidence>
<feature type="compositionally biased region" description="Polar residues" evidence="2">
    <location>
        <begin position="327"/>
        <end position="345"/>
    </location>
</feature>
<evidence type="ECO:0000256" key="2">
    <source>
        <dbReference type="SAM" id="MobiDB-lite"/>
    </source>
</evidence>
<protein>
    <submittedName>
        <fullName evidence="3">Uncharacterized protein</fullName>
    </submittedName>
</protein>
<evidence type="ECO:0000313" key="4">
    <source>
        <dbReference type="Proteomes" id="UP001296104"/>
    </source>
</evidence>
<dbReference type="EMBL" id="CAVMBE010000106">
    <property type="protein sequence ID" value="CAK4034152.1"/>
    <property type="molecule type" value="Genomic_DNA"/>
</dbReference>
<dbReference type="AlphaFoldDB" id="A0AAI8Z813"/>
<feature type="compositionally biased region" description="Basic and acidic residues" evidence="2">
    <location>
        <begin position="280"/>
        <end position="289"/>
    </location>
</feature>
<reference evidence="3" key="1">
    <citation type="submission" date="2023-11" db="EMBL/GenBank/DDBJ databases">
        <authorList>
            <person name="Alioto T."/>
            <person name="Alioto T."/>
            <person name="Gomez Garrido J."/>
        </authorList>
    </citation>
    <scope>NUCLEOTIDE SEQUENCE</scope>
</reference>
<name>A0AAI8Z813_9PEZI</name>
<evidence type="ECO:0000313" key="3">
    <source>
        <dbReference type="EMBL" id="CAK4034152.1"/>
    </source>
</evidence>
<comment type="caution">
    <text evidence="3">The sequence shown here is derived from an EMBL/GenBank/DDBJ whole genome shotgun (WGS) entry which is preliminary data.</text>
</comment>
<feature type="coiled-coil region" evidence="1">
    <location>
        <begin position="60"/>
        <end position="94"/>
    </location>
</feature>
<sequence length="447" mass="51119">MQKDLHDLVFTDPTISEDDYEAAIKCLPRMVQRLRDQNKTWSMQLEILDTPDTAQARRISQSLDERIRAVLAENAELKSRMDRMEHEIQSRARRSTIVATEVKSQLGERSDERPALEDQARVSWTPREFEKILELSRVYRRNRRGSEIFDFDSSIMRSYSLSDLSLSNISIISVIALPIQVSEVDEDGKWYKQKDLQIIPEHADYDSEDDDATIRARKDTLEDDSLADELDRAFYPADPPVLRDLPSNESPVRPVLLDQGGKALPPPSMDVVIQRMERDFDRGRGKAKSEPVAPRARPDSPFPKSEWDVMTYKSYAQRLFDAESTVHETTAGTSQSSTGPSTRTKQNESTEVLFICASLYAFDLNVSRLEAGYPYLTYAAGDIFDVLARVGELWLARNQEDDSKGELGWVWEKHFVILEADPRFFEDVEGQAFLEKHSTIWTKANAV</sequence>
<keyword evidence="1" id="KW-0175">Coiled coil</keyword>
<keyword evidence="4" id="KW-1185">Reference proteome</keyword>
<accession>A0AAI8Z813</accession>
<proteinExistence type="predicted"/>
<organism evidence="3 4">
    <name type="scientific">Lecanosticta acicola</name>
    <dbReference type="NCBI Taxonomy" id="111012"/>
    <lineage>
        <taxon>Eukaryota</taxon>
        <taxon>Fungi</taxon>
        <taxon>Dikarya</taxon>
        <taxon>Ascomycota</taxon>
        <taxon>Pezizomycotina</taxon>
        <taxon>Dothideomycetes</taxon>
        <taxon>Dothideomycetidae</taxon>
        <taxon>Mycosphaerellales</taxon>
        <taxon>Mycosphaerellaceae</taxon>
        <taxon>Lecanosticta</taxon>
    </lineage>
</organism>
<dbReference type="Proteomes" id="UP001296104">
    <property type="component" value="Unassembled WGS sequence"/>
</dbReference>
<gene>
    <name evidence="3" type="ORF">LECACI_7A009310</name>
</gene>